<evidence type="ECO:0000256" key="1">
    <source>
        <dbReference type="ARBA" id="ARBA00023125"/>
    </source>
</evidence>
<dbReference type="PANTHER" id="PTHR45566:SF1">
    <property type="entry name" value="HTH-TYPE TRANSCRIPTIONAL REGULATOR YHJB-RELATED"/>
    <property type="match status" value="1"/>
</dbReference>
<dbReference type="InterPro" id="IPR016032">
    <property type="entry name" value="Sig_transdc_resp-reg_C-effctor"/>
</dbReference>
<dbReference type="PRINTS" id="PR00038">
    <property type="entry name" value="HTHLUXR"/>
</dbReference>
<dbReference type="EMBL" id="CALSBS010000003">
    <property type="protein sequence ID" value="CAH6636424.1"/>
    <property type="molecule type" value="Genomic_DNA"/>
</dbReference>
<dbReference type="InterPro" id="IPR051015">
    <property type="entry name" value="EvgA-like"/>
</dbReference>
<reference evidence="3" key="1">
    <citation type="submission" date="2022-05" db="EMBL/GenBank/DDBJ databases">
        <authorList>
            <person name="Blom J."/>
        </authorList>
    </citation>
    <scope>NUCLEOTIDE SEQUENCE</scope>
    <source>
        <strain evidence="3">Type strain: CPO20170097</strain>
    </source>
</reference>
<dbReference type="Proteomes" id="UP001152651">
    <property type="component" value="Unassembled WGS sequence"/>
</dbReference>
<proteinExistence type="predicted"/>
<keyword evidence="4" id="KW-1185">Reference proteome</keyword>
<feature type="domain" description="HTH luxR-type" evidence="2">
    <location>
        <begin position="135"/>
        <end position="200"/>
    </location>
</feature>
<accession>A0ABM9F6K9</accession>
<evidence type="ECO:0000313" key="3">
    <source>
        <dbReference type="EMBL" id="CAH6636424.1"/>
    </source>
</evidence>
<name>A0ABM9F6K9_9ENTR</name>
<comment type="caution">
    <text evidence="3">The sequence shown here is derived from an EMBL/GenBank/DDBJ whole genome shotgun (WGS) entry which is preliminary data.</text>
</comment>
<dbReference type="InterPro" id="IPR000792">
    <property type="entry name" value="Tscrpt_reg_LuxR_C"/>
</dbReference>
<dbReference type="Pfam" id="PF00196">
    <property type="entry name" value="GerE"/>
    <property type="match status" value="1"/>
</dbReference>
<evidence type="ECO:0000313" key="4">
    <source>
        <dbReference type="Proteomes" id="UP001152651"/>
    </source>
</evidence>
<dbReference type="PROSITE" id="PS00622">
    <property type="entry name" value="HTH_LUXR_1"/>
    <property type="match status" value="1"/>
</dbReference>
<dbReference type="Gene3D" id="3.40.50.2300">
    <property type="match status" value="1"/>
</dbReference>
<dbReference type="RefSeq" id="WP_253897303.1">
    <property type="nucleotide sequence ID" value="NZ_CALSBS010000003.1"/>
</dbReference>
<organism evidence="3 4">
    <name type="scientific">Pseudocitrobacter vendiensis</name>
    <dbReference type="NCBI Taxonomy" id="2488306"/>
    <lineage>
        <taxon>Bacteria</taxon>
        <taxon>Pseudomonadati</taxon>
        <taxon>Pseudomonadota</taxon>
        <taxon>Gammaproteobacteria</taxon>
        <taxon>Enterobacterales</taxon>
        <taxon>Enterobacteriaceae</taxon>
        <taxon>Pseudocitrobacter</taxon>
    </lineage>
</organism>
<dbReference type="SMART" id="SM00421">
    <property type="entry name" value="HTH_LUXR"/>
    <property type="match status" value="1"/>
</dbReference>
<dbReference type="PANTHER" id="PTHR45566">
    <property type="entry name" value="HTH-TYPE TRANSCRIPTIONAL REGULATOR YHJB-RELATED"/>
    <property type="match status" value="1"/>
</dbReference>
<gene>
    <name evidence="3" type="ORF">FBBNIHIM_06290</name>
</gene>
<dbReference type="SUPFAM" id="SSF46894">
    <property type="entry name" value="C-terminal effector domain of the bipartite response regulators"/>
    <property type="match status" value="1"/>
</dbReference>
<dbReference type="PROSITE" id="PS50043">
    <property type="entry name" value="HTH_LUXR_2"/>
    <property type="match status" value="1"/>
</dbReference>
<evidence type="ECO:0000259" key="2">
    <source>
        <dbReference type="PROSITE" id="PS50043"/>
    </source>
</evidence>
<sequence length="208" mass="23598">MQVIMFDRQSIFIHGMKISLQENIPEVDIYAVSQADELWRRLLEYPEALLILDGDMDKSFCSWLLQEKAQQFPASHTVIVASDCQQAWLKESLAWNVQAIVPRDESVETFVQAINGAACGLMCLPGGWTFNYESEKRGLEQLSHRQREILELLANGESNKEISRTLNISAGTVKAHLESLYRRLDVKNRTQAAMLFGAHELPSQICSE</sequence>
<keyword evidence="1" id="KW-0238">DNA-binding</keyword>
<protein>
    <submittedName>
        <fullName evidence="3">Response regulator containing a CheY-like receiver domain and an HTH DNA-binding domain</fullName>
    </submittedName>
</protein>
<dbReference type="CDD" id="cd06170">
    <property type="entry name" value="LuxR_C_like"/>
    <property type="match status" value="1"/>
</dbReference>